<dbReference type="AlphaFoldDB" id="A0AA86S468"/>
<dbReference type="EMBL" id="OY731400">
    <property type="protein sequence ID" value="CAJ1938746.1"/>
    <property type="molecule type" value="Genomic_DNA"/>
</dbReference>
<evidence type="ECO:0000313" key="2">
    <source>
        <dbReference type="Proteomes" id="UP001189624"/>
    </source>
</evidence>
<organism evidence="1 2">
    <name type="scientific">Sphenostylis stenocarpa</name>
    <dbReference type="NCBI Taxonomy" id="92480"/>
    <lineage>
        <taxon>Eukaryota</taxon>
        <taxon>Viridiplantae</taxon>
        <taxon>Streptophyta</taxon>
        <taxon>Embryophyta</taxon>
        <taxon>Tracheophyta</taxon>
        <taxon>Spermatophyta</taxon>
        <taxon>Magnoliopsida</taxon>
        <taxon>eudicotyledons</taxon>
        <taxon>Gunneridae</taxon>
        <taxon>Pentapetalae</taxon>
        <taxon>rosids</taxon>
        <taxon>fabids</taxon>
        <taxon>Fabales</taxon>
        <taxon>Fabaceae</taxon>
        <taxon>Papilionoideae</taxon>
        <taxon>50 kb inversion clade</taxon>
        <taxon>NPAAA clade</taxon>
        <taxon>indigoferoid/millettioid clade</taxon>
        <taxon>Phaseoleae</taxon>
        <taxon>Sphenostylis</taxon>
    </lineage>
</organism>
<evidence type="ECO:0000313" key="1">
    <source>
        <dbReference type="EMBL" id="CAJ1938746.1"/>
    </source>
</evidence>
<sequence>MKRGTSVFSRPSGGITVVNVQLVVSTCGARALARDELSTVTSHMAVTVGRMTANEVVGCGKRFVMLWCGEIRTVYHVNVLSQRVATSYYEKSMSPAYDATTS</sequence>
<gene>
    <name evidence="1" type="ORF">AYBTSS11_LOCUS8754</name>
</gene>
<accession>A0AA86S468</accession>
<reference evidence="1" key="1">
    <citation type="submission" date="2023-10" db="EMBL/GenBank/DDBJ databases">
        <authorList>
            <person name="Domelevo Entfellner J.-B."/>
        </authorList>
    </citation>
    <scope>NUCLEOTIDE SEQUENCE</scope>
</reference>
<proteinExistence type="predicted"/>
<protein>
    <submittedName>
        <fullName evidence="1">Uncharacterized protein</fullName>
    </submittedName>
</protein>
<dbReference type="Proteomes" id="UP001189624">
    <property type="component" value="Chromosome 3"/>
</dbReference>
<name>A0AA86S468_9FABA</name>
<keyword evidence="2" id="KW-1185">Reference proteome</keyword>
<dbReference type="Gramene" id="rna-AYBTSS11_LOCUS8754">
    <property type="protein sequence ID" value="CAJ1938746.1"/>
    <property type="gene ID" value="gene-AYBTSS11_LOCUS8754"/>
</dbReference>